<accession>A0A3G4ZYK8</accession>
<protein>
    <submittedName>
        <fullName evidence="1">Uncharacterized protein</fullName>
    </submittedName>
</protein>
<evidence type="ECO:0000313" key="1">
    <source>
        <dbReference type="EMBL" id="AYV80005.1"/>
    </source>
</evidence>
<name>A0A3G4ZYK8_9VIRU</name>
<sequence length="66" mass="7586">MCSINQFISNIIIDKKFTTEPIAITPETQPNTEHKSDTEYEFTNKFIMLGHDGIGLERIVKRKSKS</sequence>
<gene>
    <name evidence="1" type="ORF">Gaeavirus5_2</name>
</gene>
<proteinExistence type="predicted"/>
<organism evidence="1">
    <name type="scientific">Gaeavirus sp</name>
    <dbReference type="NCBI Taxonomy" id="2487767"/>
    <lineage>
        <taxon>Viruses</taxon>
        <taxon>Varidnaviria</taxon>
        <taxon>Bamfordvirae</taxon>
        <taxon>Nucleocytoviricota</taxon>
        <taxon>Megaviricetes</taxon>
        <taxon>Imitervirales</taxon>
        <taxon>Mimiviridae</taxon>
        <taxon>Klosneuvirinae</taxon>
    </lineage>
</organism>
<reference evidence="1" key="1">
    <citation type="submission" date="2018-10" db="EMBL/GenBank/DDBJ databases">
        <title>Hidden diversity of soil giant viruses.</title>
        <authorList>
            <person name="Schulz F."/>
            <person name="Alteio L."/>
            <person name="Goudeau D."/>
            <person name="Ryan E.M."/>
            <person name="Malmstrom R.R."/>
            <person name="Blanchard J."/>
            <person name="Woyke T."/>
        </authorList>
    </citation>
    <scope>NUCLEOTIDE SEQUENCE</scope>
    <source>
        <strain evidence="1">GAV1</strain>
    </source>
</reference>
<dbReference type="EMBL" id="MK072203">
    <property type="protein sequence ID" value="AYV80005.1"/>
    <property type="molecule type" value="Genomic_DNA"/>
</dbReference>